<dbReference type="EMBL" id="FNOX01000002">
    <property type="protein sequence ID" value="SDX88227.1"/>
    <property type="molecule type" value="Genomic_DNA"/>
</dbReference>
<organism evidence="2 3">
    <name type="scientific">Pseudomonas salomonii</name>
    <dbReference type="NCBI Taxonomy" id="191391"/>
    <lineage>
        <taxon>Bacteria</taxon>
        <taxon>Pseudomonadati</taxon>
        <taxon>Pseudomonadota</taxon>
        <taxon>Gammaproteobacteria</taxon>
        <taxon>Pseudomonadales</taxon>
        <taxon>Pseudomonadaceae</taxon>
        <taxon>Pseudomonas</taxon>
    </lineage>
</organism>
<evidence type="ECO:0000313" key="3">
    <source>
        <dbReference type="Proteomes" id="UP000182902"/>
    </source>
</evidence>
<feature type="compositionally biased region" description="Polar residues" evidence="1">
    <location>
        <begin position="32"/>
        <end position="49"/>
    </location>
</feature>
<protein>
    <submittedName>
        <fullName evidence="2">Uncharacterized protein</fullName>
    </submittedName>
</protein>
<dbReference type="CDD" id="cd20495">
    <property type="entry name" value="C58_PaToxP-like"/>
    <property type="match status" value="1"/>
</dbReference>
<gene>
    <name evidence="2" type="ORF">SAMN05216247_10279</name>
</gene>
<feature type="region of interest" description="Disordered" evidence="1">
    <location>
        <begin position="1"/>
        <end position="63"/>
    </location>
</feature>
<evidence type="ECO:0000256" key="1">
    <source>
        <dbReference type="SAM" id="MobiDB-lite"/>
    </source>
</evidence>
<accession>A0A1H3FBN6</accession>
<reference evidence="2 3" key="1">
    <citation type="submission" date="2016-10" db="EMBL/GenBank/DDBJ databases">
        <authorList>
            <person name="de Groot N.N."/>
        </authorList>
    </citation>
    <scope>NUCLEOTIDE SEQUENCE [LARGE SCALE GENOMIC DNA]</scope>
    <source>
        <strain evidence="2 3">ICMP 14252</strain>
    </source>
</reference>
<dbReference type="AlphaFoldDB" id="A0A1H3FBN6"/>
<dbReference type="RefSeq" id="WP_141722738.1">
    <property type="nucleotide sequence ID" value="NZ_FNOX01000002.1"/>
</dbReference>
<name>A0A1H3FBN6_9PSED</name>
<dbReference type="Proteomes" id="UP000182902">
    <property type="component" value="Unassembled WGS sequence"/>
</dbReference>
<sequence length="1194" mass="129217">MSITAPTRTIADNPSPFVLETPAPAPAPINTLPANTHPTTQTRPASTQAHAPASHPPSGDLKTELGRKQNLQSLGQKLRDIATRLGIDATVPAILTALRTTPMDIHPDSGYPSEAGSTVTLETYIQSMGLSAPSTHTGLVGLAHAVLNRAQEHPLGNFGGGLSWPQPLSGTEQRALQNAAVQYANRHPNPPHLGASQGVLEYLNSNQPLTGQASDDPAKALEAIVSSPRAQAFGLALQTRLNGIATQTSVNDYTLAAINALLDPESVTAPHRNKVAGFDLAQRAHWGQPLSVVKEGLTQHLIDSGKTTPEMAKTGAYLLLARKAPALLVKDIPANVTYGSVAWVNLSIAVAAIEAQTPGKVSSMTFAQVMLAAENATLQDPSVTAQAQQAALLDWGVVNNVISLKTEGDYSHDDVETVRTEFNRQLTQRVAGSNEVGAEFPSREQMARALIKERFGDTVPLEEKLLKVKDSNQTLSQPLYDPNRAPAGMFSLLDIVMSGLHAYKWETEDPRILQATKGKSLTFDVNKTFNAQLTQTIDTRKQGVDKLIKSLVADLPLADRQNFEYGKLEFYQDKTYQIPITPTKNKLIHTSKTLWVKVTGGTDDKVYEIDLSKGAITVVPASVLTEQRERHANNIFRKEPFTPTRDPKPDFSQDKSAGIPLPVPSSFSSVRTQALADAFVEHLDLDNQDVIKRARGFTSFDQQRENDWKVTDFFLNFIPLRSAIVNARNGDYLEAGLDLAMDAFGFVTLGASTAARVATTSIKTVTAVSKGLRAARIIGAAAISAFNPLSGMDDLVRGIGTGVKFLASKSARGITMLKGAAGSYDLLKAASKQHGVVATGTYKIAGHTIESGAAFQNGKWYAFDPIRQQPYGTGLLDFKPATVAANGEINNNFIDWLATYIAPVPKATGEQFRQALQAARQSDPAAYARGLSGVIDDIPGYHSSMRVSEIKSLAVSKVGNPEAIGTLAKEIERRMAIQSLESFKTFEAEVLAEGGKATMMPQNFYLSQTDLASNGECAALVNMMALAILNNQRDTFINNFFKAARNANDTKVQAFRKELNQMHQVLREQFHGTQRVSQVPYTDIAERLSTATPPMSLKISTQNHGLLAGVTLDKNNQKEWFFFNPNFGIATFPDEASMRKGLEVSLNSGKTAGTLDPVAITKGVPEYNISEFSEGNFIMTVPYNKPYALFNTTL</sequence>
<evidence type="ECO:0000313" key="2">
    <source>
        <dbReference type="EMBL" id="SDX88227.1"/>
    </source>
</evidence>
<proteinExistence type="predicted"/>
<feature type="compositionally biased region" description="Polar residues" evidence="1">
    <location>
        <begin position="1"/>
        <end position="12"/>
    </location>
</feature>